<dbReference type="InterPro" id="IPR029063">
    <property type="entry name" value="SAM-dependent_MTases_sf"/>
</dbReference>
<dbReference type="AlphaFoldDB" id="A0A0B5ANN3"/>
<dbReference type="Pfam" id="PF08241">
    <property type="entry name" value="Methyltransf_11"/>
    <property type="match status" value="1"/>
</dbReference>
<proteinExistence type="predicted"/>
<evidence type="ECO:0000259" key="1">
    <source>
        <dbReference type="Pfam" id="PF08241"/>
    </source>
</evidence>
<organism evidence="2 3">
    <name type="scientific">Jeotgalibacillus malaysiensis</name>
    <dbReference type="NCBI Taxonomy" id="1508404"/>
    <lineage>
        <taxon>Bacteria</taxon>
        <taxon>Bacillati</taxon>
        <taxon>Bacillota</taxon>
        <taxon>Bacilli</taxon>
        <taxon>Bacillales</taxon>
        <taxon>Caryophanaceae</taxon>
        <taxon>Jeotgalibacillus</taxon>
    </lineage>
</organism>
<dbReference type="SUPFAM" id="SSF53335">
    <property type="entry name" value="S-adenosyl-L-methionine-dependent methyltransferases"/>
    <property type="match status" value="1"/>
</dbReference>
<dbReference type="HOGENOM" id="CLU_091968_1_0_9"/>
<dbReference type="CDD" id="cd02440">
    <property type="entry name" value="AdoMet_MTases"/>
    <property type="match status" value="1"/>
</dbReference>
<feature type="domain" description="Methyltransferase type 11" evidence="1">
    <location>
        <begin position="53"/>
        <end position="139"/>
    </location>
</feature>
<evidence type="ECO:0000313" key="2">
    <source>
        <dbReference type="EMBL" id="AJD89619.1"/>
    </source>
</evidence>
<dbReference type="STRING" id="1508404.JMA_03020"/>
<dbReference type="BioCyc" id="JESP1508404:G14D9-9519-MONOMER"/>
<name>A0A0B5ANN3_9BACL</name>
<dbReference type="PANTHER" id="PTHR43460">
    <property type="entry name" value="METHYLTRANSFERASE"/>
    <property type="match status" value="1"/>
</dbReference>
<dbReference type="InterPro" id="IPR013216">
    <property type="entry name" value="Methyltransf_11"/>
</dbReference>
<dbReference type="Gene3D" id="3.40.50.150">
    <property type="entry name" value="Vaccinia Virus protein VP39"/>
    <property type="match status" value="1"/>
</dbReference>
<protein>
    <recommendedName>
        <fullName evidence="1">Methyltransferase type 11 domain-containing protein</fullName>
    </recommendedName>
</protein>
<dbReference type="EMBL" id="CP009416">
    <property type="protein sequence ID" value="AJD89619.1"/>
    <property type="molecule type" value="Genomic_DNA"/>
</dbReference>
<dbReference type="OrthoDB" id="9795864at2"/>
<dbReference type="GO" id="GO:0008757">
    <property type="term" value="F:S-adenosylmethionine-dependent methyltransferase activity"/>
    <property type="evidence" value="ECO:0007669"/>
    <property type="project" value="InterPro"/>
</dbReference>
<sequence length="250" mass="29199">MMKRYIEKWLSEEKESFSGWDFSRLNGRTREEDTPWDYKKIVLDALQEDMHLLDMGTGGGEFLLTLGHPYEKTAVTEGWEPNVELCREKLGPLGIRVEQVLDDTKLPFEDGAFDLIINRHEAYDVSEVKRILKPDGLFITQQVGGRNNDWLSSFLIPGHRTEYDEFCLVNEAEKFRTAGFNLLDQQEAFPKMRFYDVGAIVYYAKVIEWEFPGFSVEKQLERLVELQKTVEKTGYVESLEHRFLIIAKNR</sequence>
<dbReference type="PANTHER" id="PTHR43460:SF1">
    <property type="entry name" value="METHYLTRANSFERASE TYPE 11 DOMAIN-CONTAINING PROTEIN"/>
    <property type="match status" value="1"/>
</dbReference>
<dbReference type="KEGG" id="jeo:JMA_03020"/>
<dbReference type="Proteomes" id="UP000031449">
    <property type="component" value="Chromosome"/>
</dbReference>
<accession>A0A0B5ANN3</accession>
<gene>
    <name evidence="2" type="ORF">JMA_03020</name>
</gene>
<keyword evidence="3" id="KW-1185">Reference proteome</keyword>
<evidence type="ECO:0000313" key="3">
    <source>
        <dbReference type="Proteomes" id="UP000031449"/>
    </source>
</evidence>
<reference evidence="2 3" key="1">
    <citation type="submission" date="2014-08" db="EMBL/GenBank/DDBJ databases">
        <title>Complete genome of a marine bacteria Jeotgalibacillus malaysiensis.</title>
        <authorList>
            <person name="Yaakop A.S."/>
            <person name="Chan K.-G."/>
            <person name="Goh K.M."/>
        </authorList>
    </citation>
    <scope>NUCLEOTIDE SEQUENCE [LARGE SCALE GENOMIC DNA]</scope>
    <source>
        <strain evidence="2 3">D5</strain>
    </source>
</reference>
<dbReference type="InterPro" id="IPR052939">
    <property type="entry name" value="23S_rRNA_MeTrnsfrase_RlmA"/>
</dbReference>